<evidence type="ECO:0000256" key="4">
    <source>
        <dbReference type="SAM" id="SignalP"/>
    </source>
</evidence>
<proteinExistence type="inferred from homology"/>
<name>A0A5E4Q1W5_9NEOP</name>
<organism evidence="5 6">
    <name type="scientific">Leptidea sinapis</name>
    <dbReference type="NCBI Taxonomy" id="189913"/>
    <lineage>
        <taxon>Eukaryota</taxon>
        <taxon>Metazoa</taxon>
        <taxon>Ecdysozoa</taxon>
        <taxon>Arthropoda</taxon>
        <taxon>Hexapoda</taxon>
        <taxon>Insecta</taxon>
        <taxon>Pterygota</taxon>
        <taxon>Neoptera</taxon>
        <taxon>Endopterygota</taxon>
        <taxon>Lepidoptera</taxon>
        <taxon>Glossata</taxon>
        <taxon>Ditrysia</taxon>
        <taxon>Papilionoidea</taxon>
        <taxon>Pieridae</taxon>
        <taxon>Dismorphiinae</taxon>
        <taxon>Leptidea</taxon>
    </lineage>
</organism>
<reference evidence="5 6" key="1">
    <citation type="submission" date="2017-07" db="EMBL/GenBank/DDBJ databases">
        <authorList>
            <person name="Talla V."/>
            <person name="Backstrom N."/>
        </authorList>
    </citation>
    <scope>NUCLEOTIDE SEQUENCE [LARGE SCALE GENOMIC DNA]</scope>
</reference>
<gene>
    <name evidence="5" type="ORF">LSINAPIS_LOCUS4110</name>
</gene>
<evidence type="ECO:0000256" key="3">
    <source>
        <dbReference type="RuleBase" id="RU004378"/>
    </source>
</evidence>
<protein>
    <submittedName>
        <fullName evidence="5">Uncharacterized protein</fullName>
    </submittedName>
</protein>
<dbReference type="GO" id="GO:0007304">
    <property type="term" value="P:chorion-containing eggshell formation"/>
    <property type="evidence" value="ECO:0007669"/>
    <property type="project" value="InterPro"/>
</dbReference>
<dbReference type="Pfam" id="PF01723">
    <property type="entry name" value="Chorion_1"/>
    <property type="match status" value="1"/>
</dbReference>
<dbReference type="GO" id="GO:0005213">
    <property type="term" value="F:structural constituent of egg chorion"/>
    <property type="evidence" value="ECO:0007669"/>
    <property type="project" value="InterPro"/>
</dbReference>
<dbReference type="InterPro" id="IPR002635">
    <property type="entry name" value="Chorion"/>
</dbReference>
<dbReference type="GO" id="GO:0042600">
    <property type="term" value="C:egg chorion"/>
    <property type="evidence" value="ECO:0007669"/>
    <property type="project" value="InterPro"/>
</dbReference>
<keyword evidence="6" id="KW-1185">Reference proteome</keyword>
<evidence type="ECO:0000313" key="6">
    <source>
        <dbReference type="Proteomes" id="UP000324832"/>
    </source>
</evidence>
<comment type="similarity">
    <text evidence="1 3">Belongs to the chorion protein family.</text>
</comment>
<dbReference type="Proteomes" id="UP000324832">
    <property type="component" value="Unassembled WGS sequence"/>
</dbReference>
<evidence type="ECO:0000313" key="5">
    <source>
        <dbReference type="EMBL" id="VVC91439.1"/>
    </source>
</evidence>
<feature type="signal peptide" evidence="4">
    <location>
        <begin position="1"/>
        <end position="17"/>
    </location>
</feature>
<dbReference type="AlphaFoldDB" id="A0A5E4Q1W5"/>
<sequence length="294" mass="30509">MIIIILTGLAMLELTTAQVFSYIPRNVIGPANIQGGQNINLNNLRTLPNNGITLSRGMPNTAELNYNQVANIERANLNAQRTNQVVTNQLANAQIANSHLANTQLTNNQIASAQLANNQIANAQLANNQITNAQIAQNAQIAALQNQNANRQYATQRIAATNELANLANANVEAIAINNLANIENKVAAGNLAEVTPFFVNGNQNIAALASSLASINGNMATFNIGNGGAFTVTSGSPNSPAFGIQVLADALEVGGTVAVNGQIPIFGTVAVNGNLPTDGTAAVSYSCGRSVNV</sequence>
<keyword evidence="2" id="KW-0677">Repeat</keyword>
<keyword evidence="4" id="KW-0732">Signal</keyword>
<evidence type="ECO:0000256" key="1">
    <source>
        <dbReference type="ARBA" id="ARBA00005906"/>
    </source>
</evidence>
<dbReference type="EMBL" id="FZQP02001059">
    <property type="protein sequence ID" value="VVC91439.1"/>
    <property type="molecule type" value="Genomic_DNA"/>
</dbReference>
<evidence type="ECO:0000256" key="2">
    <source>
        <dbReference type="ARBA" id="ARBA00022737"/>
    </source>
</evidence>
<accession>A0A5E4Q1W5</accession>
<feature type="chain" id="PRO_5023091908" evidence="4">
    <location>
        <begin position="18"/>
        <end position="294"/>
    </location>
</feature>